<dbReference type="RefSeq" id="WP_094048651.1">
    <property type="nucleotide sequence ID" value="NZ_CP022535.1"/>
</dbReference>
<feature type="transmembrane region" description="Helical" evidence="2">
    <location>
        <begin position="122"/>
        <end position="142"/>
    </location>
</feature>
<accession>A0A222EPD0</accession>
<gene>
    <name evidence="3" type="ORF">SCORR_v1c03900</name>
</gene>
<organism evidence="3 4">
    <name type="scientific">Spiroplasma corruscae</name>
    <dbReference type="NCBI Taxonomy" id="216934"/>
    <lineage>
        <taxon>Bacteria</taxon>
        <taxon>Bacillati</taxon>
        <taxon>Mycoplasmatota</taxon>
        <taxon>Mollicutes</taxon>
        <taxon>Entomoplasmatales</taxon>
        <taxon>Spiroplasmataceae</taxon>
        <taxon>Spiroplasma</taxon>
    </lineage>
</organism>
<keyword evidence="2" id="KW-0812">Transmembrane</keyword>
<evidence type="ECO:0000313" key="3">
    <source>
        <dbReference type="EMBL" id="ASP28164.1"/>
    </source>
</evidence>
<dbReference type="AlphaFoldDB" id="A0A222EPD0"/>
<dbReference type="OrthoDB" id="389802at2"/>
<name>A0A222EPD0_9MOLU</name>
<keyword evidence="2" id="KW-1133">Transmembrane helix</keyword>
<feature type="transmembrane region" description="Helical" evidence="2">
    <location>
        <begin position="12"/>
        <end position="33"/>
    </location>
</feature>
<reference evidence="3 4" key="1">
    <citation type="submission" date="2017-07" db="EMBL/GenBank/DDBJ databases">
        <title>Complete genome sequence of Spiroplasma corruscae EC-1 (DSM 19793).</title>
        <authorList>
            <person name="Tsai Y.-M."/>
            <person name="Lo W.-S."/>
            <person name="Kuo C.-H."/>
        </authorList>
    </citation>
    <scope>NUCLEOTIDE SEQUENCE [LARGE SCALE GENOMIC DNA]</scope>
    <source>
        <strain evidence="3 4">EC-1</strain>
    </source>
</reference>
<keyword evidence="4" id="KW-1185">Reference proteome</keyword>
<proteinExistence type="predicted"/>
<evidence type="ECO:0000256" key="1">
    <source>
        <dbReference type="SAM" id="MobiDB-lite"/>
    </source>
</evidence>
<sequence>MKNNINPKSFIIIKFLFTIGFLFLYSASFLLLIKILKEQKEDVTLFIQTKTYLAITIFLVTLGLVCFIAFLLIRININKKTKYIYSKKEKLFLYISVSLILVSVILSIFTISSIYIKNINLLAVSISVLSIQVMFSITCSILEGLTRMKEQQIINSLWFENELKENTKNNNSVTKPKKLDSNINPFKDGDDKDD</sequence>
<feature type="transmembrane region" description="Helical" evidence="2">
    <location>
        <begin position="93"/>
        <end position="116"/>
    </location>
</feature>
<dbReference type="EMBL" id="CP022535">
    <property type="protein sequence ID" value="ASP28164.1"/>
    <property type="molecule type" value="Genomic_DNA"/>
</dbReference>
<evidence type="ECO:0000313" key="4">
    <source>
        <dbReference type="Proteomes" id="UP000203229"/>
    </source>
</evidence>
<feature type="region of interest" description="Disordered" evidence="1">
    <location>
        <begin position="169"/>
        <end position="194"/>
    </location>
</feature>
<protein>
    <recommendedName>
        <fullName evidence="5">Transmembrane protein</fullName>
    </recommendedName>
</protein>
<evidence type="ECO:0008006" key="5">
    <source>
        <dbReference type="Google" id="ProtNLM"/>
    </source>
</evidence>
<dbReference type="Proteomes" id="UP000203229">
    <property type="component" value="Chromosome"/>
</dbReference>
<evidence type="ECO:0000256" key="2">
    <source>
        <dbReference type="SAM" id="Phobius"/>
    </source>
</evidence>
<dbReference type="KEGG" id="scou:SCORR_v1c03900"/>
<feature type="transmembrane region" description="Helical" evidence="2">
    <location>
        <begin position="53"/>
        <end position="73"/>
    </location>
</feature>
<keyword evidence="2" id="KW-0472">Membrane</keyword>